<keyword evidence="5 9" id="KW-0560">Oxidoreductase</keyword>
<dbReference type="InterPro" id="IPR013766">
    <property type="entry name" value="Thioredoxin_domain"/>
</dbReference>
<comment type="catalytic activity">
    <reaction evidence="7 9">
        <text>a hydroperoxide + [thioredoxin]-dithiol = an alcohol + [thioredoxin]-disulfide + H2O</text>
        <dbReference type="Rhea" id="RHEA:62620"/>
        <dbReference type="Rhea" id="RHEA-COMP:10698"/>
        <dbReference type="Rhea" id="RHEA-COMP:10700"/>
        <dbReference type="ChEBI" id="CHEBI:15377"/>
        <dbReference type="ChEBI" id="CHEBI:29950"/>
        <dbReference type="ChEBI" id="CHEBI:30879"/>
        <dbReference type="ChEBI" id="CHEBI:35924"/>
        <dbReference type="ChEBI" id="CHEBI:50058"/>
        <dbReference type="EC" id="1.11.1.24"/>
    </reaction>
</comment>
<comment type="caution">
    <text evidence="11">The sequence shown here is derived from an EMBL/GenBank/DDBJ whole genome shotgun (WGS) entry which is preliminary data.</text>
</comment>
<dbReference type="GO" id="GO:0005739">
    <property type="term" value="C:mitochondrion"/>
    <property type="evidence" value="ECO:0007669"/>
    <property type="project" value="TreeGrafter"/>
</dbReference>
<dbReference type="GO" id="GO:0034599">
    <property type="term" value="P:cellular response to oxidative stress"/>
    <property type="evidence" value="ECO:0007669"/>
    <property type="project" value="InterPro"/>
</dbReference>
<evidence type="ECO:0000313" key="11">
    <source>
        <dbReference type="EMBL" id="KAK3609685.1"/>
    </source>
</evidence>
<dbReference type="InterPro" id="IPR037944">
    <property type="entry name" value="PRX5-like"/>
</dbReference>
<dbReference type="GO" id="GO:0008379">
    <property type="term" value="F:thioredoxin peroxidase activity"/>
    <property type="evidence" value="ECO:0007669"/>
    <property type="project" value="InterPro"/>
</dbReference>
<evidence type="ECO:0000256" key="5">
    <source>
        <dbReference type="ARBA" id="ARBA00023002"/>
    </source>
</evidence>
<dbReference type="GO" id="GO:0042744">
    <property type="term" value="P:hydrogen peroxide catabolic process"/>
    <property type="evidence" value="ECO:0007669"/>
    <property type="project" value="TreeGrafter"/>
</dbReference>
<evidence type="ECO:0000313" key="12">
    <source>
        <dbReference type="Proteomes" id="UP001195483"/>
    </source>
</evidence>
<evidence type="ECO:0000256" key="8">
    <source>
        <dbReference type="PIRSR" id="PIRSR637944-1"/>
    </source>
</evidence>
<dbReference type="InterPro" id="IPR036249">
    <property type="entry name" value="Thioredoxin-like_sf"/>
</dbReference>
<evidence type="ECO:0000256" key="2">
    <source>
        <dbReference type="ARBA" id="ARBA00010505"/>
    </source>
</evidence>
<evidence type="ECO:0000256" key="9">
    <source>
        <dbReference type="RuleBase" id="RU366011"/>
    </source>
</evidence>
<dbReference type="FunFam" id="3.40.30.10:FF:000020">
    <property type="entry name" value="Peroxiredoxin"/>
    <property type="match status" value="1"/>
</dbReference>
<dbReference type="SUPFAM" id="SSF52833">
    <property type="entry name" value="Thioredoxin-like"/>
    <property type="match status" value="1"/>
</dbReference>
<keyword evidence="4 9" id="KW-0049">Antioxidant</keyword>
<feature type="active site" description="Cysteine sulfenic acid (-SOH) intermediate" evidence="8">
    <location>
        <position position="75"/>
    </location>
</feature>
<keyword evidence="3 9" id="KW-0575">Peroxidase</keyword>
<name>A0AAE0TGY0_9BIVA</name>
<proteinExistence type="inferred from homology"/>
<protein>
    <recommendedName>
        <fullName evidence="9">Peroxiredoxin-5</fullName>
        <ecNumber evidence="9">1.11.1.24</ecNumber>
    </recommendedName>
</protein>
<feature type="domain" description="Thioredoxin" evidence="10">
    <location>
        <begin position="31"/>
        <end position="190"/>
    </location>
</feature>
<comment type="similarity">
    <text evidence="2 9">Belongs to the peroxiredoxin family. Prx5 subfamily.</text>
</comment>
<sequence>MATSTMLGRIFFRRSLIPTLIPRILAWKRNIRVGERLPPVSLYVDSPSNPINLQELFRGKKGVVFSVVGAFVPGCSQAHLPEYISHVDKFREEGYDLLGCIAVNDPFVMSAWGKSVGADGKVLMLADPKAEFTRALDMELDCKNLLGGVRSKRYSLVIEDGVVQGVNTEPDHTGLACLLCIRNYVRSRAAQ</sequence>
<evidence type="ECO:0000256" key="1">
    <source>
        <dbReference type="ARBA" id="ARBA00003330"/>
    </source>
</evidence>
<dbReference type="PROSITE" id="PS51352">
    <property type="entry name" value="THIOREDOXIN_2"/>
    <property type="match status" value="1"/>
</dbReference>
<evidence type="ECO:0000256" key="3">
    <source>
        <dbReference type="ARBA" id="ARBA00022559"/>
    </source>
</evidence>
<dbReference type="Proteomes" id="UP001195483">
    <property type="component" value="Unassembled WGS sequence"/>
</dbReference>
<reference evidence="11" key="3">
    <citation type="submission" date="2023-05" db="EMBL/GenBank/DDBJ databases">
        <authorList>
            <person name="Smith C.H."/>
        </authorList>
    </citation>
    <scope>NUCLEOTIDE SEQUENCE</scope>
    <source>
        <strain evidence="11">CHS0354</strain>
        <tissue evidence="11">Mantle</tissue>
    </source>
</reference>
<dbReference type="EMBL" id="JAEAOA010001087">
    <property type="protein sequence ID" value="KAK3609685.1"/>
    <property type="molecule type" value="Genomic_DNA"/>
</dbReference>
<evidence type="ECO:0000256" key="6">
    <source>
        <dbReference type="ARBA" id="ARBA00023284"/>
    </source>
</evidence>
<dbReference type="EC" id="1.11.1.24" evidence="9"/>
<evidence type="ECO:0000256" key="7">
    <source>
        <dbReference type="ARBA" id="ARBA00049091"/>
    </source>
</evidence>
<evidence type="ECO:0000259" key="10">
    <source>
        <dbReference type="PROSITE" id="PS51352"/>
    </source>
</evidence>
<evidence type="ECO:0000256" key="4">
    <source>
        <dbReference type="ARBA" id="ARBA00022862"/>
    </source>
</evidence>
<dbReference type="AlphaFoldDB" id="A0AAE0TGY0"/>
<keyword evidence="6 9" id="KW-0676">Redox-active center</keyword>
<keyword evidence="12" id="KW-1185">Reference proteome</keyword>
<reference evidence="11" key="2">
    <citation type="journal article" date="2021" name="Genome Biol. Evol.">
        <title>Developing a high-quality reference genome for a parasitic bivalve with doubly uniparental inheritance (Bivalvia: Unionida).</title>
        <authorList>
            <person name="Smith C.H."/>
        </authorList>
    </citation>
    <scope>NUCLEOTIDE SEQUENCE</scope>
    <source>
        <strain evidence="11">CHS0354</strain>
        <tissue evidence="11">Mantle</tissue>
    </source>
</reference>
<dbReference type="Pfam" id="PF08534">
    <property type="entry name" value="Redoxin"/>
    <property type="match status" value="1"/>
</dbReference>
<reference evidence="11" key="1">
    <citation type="journal article" date="2021" name="Genome Biol. Evol.">
        <title>A High-Quality Reference Genome for a Parasitic Bivalve with Doubly Uniparental Inheritance (Bivalvia: Unionida).</title>
        <authorList>
            <person name="Smith C.H."/>
        </authorList>
    </citation>
    <scope>NUCLEOTIDE SEQUENCE</scope>
    <source>
        <strain evidence="11">CHS0354</strain>
    </source>
</reference>
<comment type="function">
    <text evidence="1">Thiol-specific peroxidase that catalyzes the reduction of hydrogen peroxide and organic hydroperoxides to water and alcohols, respectively. Plays a role in cell protection against oxidative stress by detoxifying peroxides and as sensor of hydrogen peroxide-mediated signaling events.</text>
</comment>
<organism evidence="11 12">
    <name type="scientific">Potamilus streckersoni</name>
    <dbReference type="NCBI Taxonomy" id="2493646"/>
    <lineage>
        <taxon>Eukaryota</taxon>
        <taxon>Metazoa</taxon>
        <taxon>Spiralia</taxon>
        <taxon>Lophotrochozoa</taxon>
        <taxon>Mollusca</taxon>
        <taxon>Bivalvia</taxon>
        <taxon>Autobranchia</taxon>
        <taxon>Heteroconchia</taxon>
        <taxon>Palaeoheterodonta</taxon>
        <taxon>Unionida</taxon>
        <taxon>Unionoidea</taxon>
        <taxon>Unionidae</taxon>
        <taxon>Ambleminae</taxon>
        <taxon>Lampsilini</taxon>
        <taxon>Potamilus</taxon>
    </lineage>
</organism>
<dbReference type="GO" id="GO:0045454">
    <property type="term" value="P:cell redox homeostasis"/>
    <property type="evidence" value="ECO:0007669"/>
    <property type="project" value="TreeGrafter"/>
</dbReference>
<gene>
    <name evidence="11" type="ORF">CHS0354_017538</name>
</gene>
<dbReference type="PANTHER" id="PTHR10430:SF16">
    <property type="entry name" value="PEROXIREDOXIN-5, MITOCHONDRIAL"/>
    <property type="match status" value="1"/>
</dbReference>
<dbReference type="Gene3D" id="3.40.30.10">
    <property type="entry name" value="Glutaredoxin"/>
    <property type="match status" value="1"/>
</dbReference>
<dbReference type="InterPro" id="IPR013740">
    <property type="entry name" value="Redoxin"/>
</dbReference>
<dbReference type="PANTHER" id="PTHR10430">
    <property type="entry name" value="PEROXIREDOXIN"/>
    <property type="match status" value="1"/>
</dbReference>
<dbReference type="GO" id="GO:0005777">
    <property type="term" value="C:peroxisome"/>
    <property type="evidence" value="ECO:0007669"/>
    <property type="project" value="TreeGrafter"/>
</dbReference>
<accession>A0AAE0TGY0</accession>
<dbReference type="CDD" id="cd03013">
    <property type="entry name" value="PRX5_like"/>
    <property type="match status" value="1"/>
</dbReference>